<sequence length="201" mass="22931">MKSNWGVYVIVAVVFFGFGWWIVSHRGEHNKAIHINQMPGENSLIPEIGQEFRDTKSRSLENRVGSAIHKPEISVQSEGDLRLQEGAISQMQYGSDASLLGALGNPAVQKKLEPVLRSLEVACRDPKWKTQSDDWHNYVVQEVSSALEISPSLFINWWHDVVAANSIEELAGKYPNFTDRIWDIYINRMEIVTIYENQFID</sequence>
<dbReference type="Proteomes" id="UP000752013">
    <property type="component" value="Unassembled WGS sequence"/>
</dbReference>
<feature type="transmembrane region" description="Helical" evidence="1">
    <location>
        <begin position="6"/>
        <end position="23"/>
    </location>
</feature>
<dbReference type="AlphaFoldDB" id="A0A968GD55"/>
<comment type="caution">
    <text evidence="2">The sequence shown here is derived from an EMBL/GenBank/DDBJ whole genome shotgun (WGS) entry which is preliminary data.</text>
</comment>
<organism evidence="2 3">
    <name type="scientific">Entomospira nematocerorum</name>
    <dbReference type="NCBI Taxonomy" id="2719987"/>
    <lineage>
        <taxon>Bacteria</taxon>
        <taxon>Pseudomonadati</taxon>
        <taxon>Spirochaetota</taxon>
        <taxon>Spirochaetia</taxon>
        <taxon>Spirochaetales</taxon>
        <taxon>Spirochaetaceae</taxon>
        <taxon>Entomospira</taxon>
    </lineage>
</organism>
<name>A0A968GD55_9SPIO</name>
<reference evidence="2" key="1">
    <citation type="submission" date="2020-03" db="EMBL/GenBank/DDBJ databases">
        <title>Spirochaetal bacteria isolated from arthropods constitute a novel genus Entomospira genus novum within the order Spirochaetales.</title>
        <authorList>
            <person name="Grana-Miraglia L."/>
            <person name="Sikutova S."/>
            <person name="Fingerle V."/>
            <person name="Sing A."/>
            <person name="Castillo-Ramirez S."/>
            <person name="Margos G."/>
            <person name="Rudolf I."/>
        </authorList>
    </citation>
    <scope>NUCLEOTIDE SEQUENCE</scope>
    <source>
        <strain evidence="2">BR208</strain>
    </source>
</reference>
<evidence type="ECO:0000256" key="1">
    <source>
        <dbReference type="SAM" id="Phobius"/>
    </source>
</evidence>
<accession>A0A968GD55</accession>
<keyword evidence="1" id="KW-0472">Membrane</keyword>
<dbReference type="EMBL" id="JAATLK010000002">
    <property type="protein sequence ID" value="NIZ47662.1"/>
    <property type="molecule type" value="Genomic_DNA"/>
</dbReference>
<keyword evidence="3" id="KW-1185">Reference proteome</keyword>
<proteinExistence type="predicted"/>
<evidence type="ECO:0000313" key="3">
    <source>
        <dbReference type="Proteomes" id="UP000752013"/>
    </source>
</evidence>
<keyword evidence="1" id="KW-1133">Transmembrane helix</keyword>
<protein>
    <submittedName>
        <fullName evidence="2">Uncharacterized protein</fullName>
    </submittedName>
</protein>
<dbReference type="RefSeq" id="WP_167704312.1">
    <property type="nucleotide sequence ID" value="NZ_CP118169.1"/>
</dbReference>
<gene>
    <name evidence="2" type="ORF">HCT46_07030</name>
</gene>
<evidence type="ECO:0000313" key="2">
    <source>
        <dbReference type="EMBL" id="NIZ47662.1"/>
    </source>
</evidence>
<keyword evidence="1" id="KW-0812">Transmembrane</keyword>